<sequence>MFKLIMAPGSLAAILFVVEAIIKFVLFDSQTFFFDIGPRLSLCNKPDWY</sequence>
<reference evidence="1" key="1">
    <citation type="submission" date="2024-05" db="EMBL/GenBank/DDBJ databases">
        <title>Isolation and characterization of Sporomusa carbonis sp. nov., a carboxydotrophic hydrogenogen in the genus of Sporomusa isolated from a charcoal burning pile.</title>
        <authorList>
            <person name="Boeer T."/>
            <person name="Rosenbaum F."/>
            <person name="Eysell L."/>
            <person name="Mueller V."/>
            <person name="Daniel R."/>
            <person name="Poehlein A."/>
        </authorList>
    </citation>
    <scope>NUCLEOTIDE SEQUENCE [LARGE SCALE GENOMIC DNA]</scope>
    <source>
        <strain evidence="1">DSM 3132</strain>
    </source>
</reference>
<evidence type="ECO:0000313" key="1">
    <source>
        <dbReference type="EMBL" id="XFO73616.1"/>
    </source>
</evidence>
<dbReference type="EMBL" id="CP155571">
    <property type="protein sequence ID" value="XFO73616.1"/>
    <property type="molecule type" value="Genomic_DNA"/>
</dbReference>
<proteinExistence type="predicted"/>
<dbReference type="Proteomes" id="UP000216052">
    <property type="component" value="Chromosome"/>
</dbReference>
<keyword evidence="2" id="KW-1185">Reference proteome</keyword>
<protein>
    <submittedName>
        <fullName evidence="1">Uncharacterized protein</fullName>
    </submittedName>
</protein>
<dbReference type="RefSeq" id="WP_169717023.1">
    <property type="nucleotide sequence ID" value="NZ_CP155571.1"/>
</dbReference>
<organism evidence="1 2">
    <name type="scientific">Sporomusa acidovorans (strain ATCC 49682 / DSM 3132 / Mol)</name>
    <dbReference type="NCBI Taxonomy" id="1123286"/>
    <lineage>
        <taxon>Bacteria</taxon>
        <taxon>Bacillati</taxon>
        <taxon>Bacillota</taxon>
        <taxon>Negativicutes</taxon>
        <taxon>Selenomonadales</taxon>
        <taxon>Sporomusaceae</taxon>
        <taxon>Sporomusa</taxon>
    </lineage>
</organism>
<gene>
    <name evidence="1" type="ORF">SPACI_037230</name>
</gene>
<name>A0ABZ3J6T8_SPOA4</name>
<accession>A0ABZ3J6T8</accession>
<evidence type="ECO:0000313" key="2">
    <source>
        <dbReference type="Proteomes" id="UP000216052"/>
    </source>
</evidence>